<reference evidence="1" key="2">
    <citation type="submission" date="2020-11" db="EMBL/GenBank/DDBJ databases">
        <authorList>
            <person name="McCartney M.A."/>
            <person name="Auch B."/>
            <person name="Kono T."/>
            <person name="Mallez S."/>
            <person name="Becker A."/>
            <person name="Gohl D.M."/>
            <person name="Silverstein K.A.T."/>
            <person name="Koren S."/>
            <person name="Bechman K.B."/>
            <person name="Herman A."/>
            <person name="Abrahante J.E."/>
            <person name="Garbe J."/>
        </authorList>
    </citation>
    <scope>NUCLEOTIDE SEQUENCE</scope>
    <source>
        <strain evidence="1">Duluth1</strain>
        <tissue evidence="1">Whole animal</tissue>
    </source>
</reference>
<sequence length="50" mass="5767">MYLYLFLPAYGEEFVEELVSLASPTLEAAGSVPDKVMAEWIRLKNKLYNR</sequence>
<evidence type="ECO:0000313" key="1">
    <source>
        <dbReference type="EMBL" id="KAH3817486.1"/>
    </source>
</evidence>
<gene>
    <name evidence="1" type="ORF">DPMN_119023</name>
</gene>
<comment type="caution">
    <text evidence="1">The sequence shown here is derived from an EMBL/GenBank/DDBJ whole genome shotgun (WGS) entry which is preliminary data.</text>
</comment>
<name>A0A9D4GHJ2_DREPO</name>
<organism evidence="1 2">
    <name type="scientific">Dreissena polymorpha</name>
    <name type="common">Zebra mussel</name>
    <name type="synonym">Mytilus polymorpha</name>
    <dbReference type="NCBI Taxonomy" id="45954"/>
    <lineage>
        <taxon>Eukaryota</taxon>
        <taxon>Metazoa</taxon>
        <taxon>Spiralia</taxon>
        <taxon>Lophotrochozoa</taxon>
        <taxon>Mollusca</taxon>
        <taxon>Bivalvia</taxon>
        <taxon>Autobranchia</taxon>
        <taxon>Heteroconchia</taxon>
        <taxon>Euheterodonta</taxon>
        <taxon>Imparidentia</taxon>
        <taxon>Neoheterodontei</taxon>
        <taxon>Myida</taxon>
        <taxon>Dreissenoidea</taxon>
        <taxon>Dreissenidae</taxon>
        <taxon>Dreissena</taxon>
    </lineage>
</organism>
<dbReference type="EMBL" id="JAIWYP010000005">
    <property type="protein sequence ID" value="KAH3817486.1"/>
    <property type="molecule type" value="Genomic_DNA"/>
</dbReference>
<protein>
    <submittedName>
        <fullName evidence="1">Uncharacterized protein</fullName>
    </submittedName>
</protein>
<reference evidence="1" key="1">
    <citation type="journal article" date="2019" name="bioRxiv">
        <title>The Genome of the Zebra Mussel, Dreissena polymorpha: A Resource for Invasive Species Research.</title>
        <authorList>
            <person name="McCartney M.A."/>
            <person name="Auch B."/>
            <person name="Kono T."/>
            <person name="Mallez S."/>
            <person name="Zhang Y."/>
            <person name="Obille A."/>
            <person name="Becker A."/>
            <person name="Abrahante J.E."/>
            <person name="Garbe J."/>
            <person name="Badalamenti J.P."/>
            <person name="Herman A."/>
            <person name="Mangelson H."/>
            <person name="Liachko I."/>
            <person name="Sullivan S."/>
            <person name="Sone E.D."/>
            <person name="Koren S."/>
            <person name="Silverstein K.A.T."/>
            <person name="Beckman K.B."/>
            <person name="Gohl D.M."/>
        </authorList>
    </citation>
    <scope>NUCLEOTIDE SEQUENCE</scope>
    <source>
        <strain evidence="1">Duluth1</strain>
        <tissue evidence="1">Whole animal</tissue>
    </source>
</reference>
<dbReference type="AlphaFoldDB" id="A0A9D4GHJ2"/>
<keyword evidence="2" id="KW-1185">Reference proteome</keyword>
<proteinExistence type="predicted"/>
<evidence type="ECO:0000313" key="2">
    <source>
        <dbReference type="Proteomes" id="UP000828390"/>
    </source>
</evidence>
<accession>A0A9D4GHJ2</accession>
<dbReference type="Proteomes" id="UP000828390">
    <property type="component" value="Unassembled WGS sequence"/>
</dbReference>